<proteinExistence type="predicted"/>
<organism evidence="2 3">
    <name type="scientific">Nonlabens ulvanivorans</name>
    <name type="common">Persicivirga ulvanivorans</name>
    <dbReference type="NCBI Taxonomy" id="906888"/>
    <lineage>
        <taxon>Bacteria</taxon>
        <taxon>Pseudomonadati</taxon>
        <taxon>Bacteroidota</taxon>
        <taxon>Flavobacteriia</taxon>
        <taxon>Flavobacteriales</taxon>
        <taxon>Flavobacteriaceae</taxon>
        <taxon>Nonlabens</taxon>
    </lineage>
</organism>
<protein>
    <recommendedName>
        <fullName evidence="4">Lipoprotein</fullName>
    </recommendedName>
</protein>
<dbReference type="Proteomes" id="UP000028531">
    <property type="component" value="Unassembled WGS sequence"/>
</dbReference>
<evidence type="ECO:0000313" key="3">
    <source>
        <dbReference type="Proteomes" id="UP000028531"/>
    </source>
</evidence>
<reference evidence="2 3" key="1">
    <citation type="submission" date="2014-07" db="EMBL/GenBank/DDBJ databases">
        <title>Draft genome sequence of Nonlabens ulvanivorans, an ulvan degrading bacterium.</title>
        <authorList>
            <person name="Kopel M."/>
            <person name="Helbert W."/>
            <person name="Henrissat B."/>
            <person name="Doniger T."/>
            <person name="Banin E."/>
        </authorList>
    </citation>
    <scope>NUCLEOTIDE SEQUENCE [LARGE SCALE GENOMIC DNA]</scope>
    <source>
        <strain evidence="2 3">PLR</strain>
    </source>
</reference>
<accession>A0A084JT94</accession>
<evidence type="ECO:0000313" key="2">
    <source>
        <dbReference type="EMBL" id="KEZ92178.1"/>
    </source>
</evidence>
<sequence>MITNVKNIKKLFFFICLICLLLCGSSCSNKNTKSEISDYLNSNNYHELFLTLKYPKSPAVESIETRYSSIIEDSLFILRPNRNNNLRIYPTESVKDLILQESDDSYTMIGVIYDFKSIDSIVQNKDYTHFMVYTKYSLKGVSKIYESDGLTFDANDLLPSKIVTFTFNNTLLGLELVSIDDPNIYHSGK</sequence>
<dbReference type="EMBL" id="JPJI01000032">
    <property type="protein sequence ID" value="KEZ92178.1"/>
    <property type="molecule type" value="Genomic_DNA"/>
</dbReference>
<feature type="chain" id="PRO_5001777519" description="Lipoprotein" evidence="1">
    <location>
        <begin position="31"/>
        <end position="189"/>
    </location>
</feature>
<comment type="caution">
    <text evidence="2">The sequence shown here is derived from an EMBL/GenBank/DDBJ whole genome shotgun (WGS) entry which is preliminary data.</text>
</comment>
<evidence type="ECO:0008006" key="4">
    <source>
        <dbReference type="Google" id="ProtNLM"/>
    </source>
</evidence>
<feature type="signal peptide" evidence="1">
    <location>
        <begin position="1"/>
        <end position="30"/>
    </location>
</feature>
<gene>
    <name evidence="2" type="ORF">IL45_08465</name>
</gene>
<evidence type="ECO:0000256" key="1">
    <source>
        <dbReference type="SAM" id="SignalP"/>
    </source>
</evidence>
<dbReference type="AlphaFoldDB" id="A0A084JT94"/>
<name>A0A084JT94_NONUL</name>
<keyword evidence="1" id="KW-0732">Signal</keyword>